<keyword evidence="1" id="KW-0472">Membrane</keyword>
<dbReference type="Proteomes" id="UP000076482">
    <property type="component" value="Unassembled WGS sequence"/>
</dbReference>
<evidence type="ECO:0000256" key="1">
    <source>
        <dbReference type="SAM" id="Phobius"/>
    </source>
</evidence>
<gene>
    <name evidence="2" type="ORF">B4088_0942</name>
</gene>
<evidence type="ECO:0000313" key="3">
    <source>
        <dbReference type="Proteomes" id="UP000076482"/>
    </source>
</evidence>
<comment type="caution">
    <text evidence="2">The sequence shown here is derived from an EMBL/GenBank/DDBJ whole genome shotgun (WGS) entry which is preliminary data.</text>
</comment>
<sequence>MRLEFDIARQPLSFLSTFLGTINIICLYKKTSKMEFFKFDIDNPLF</sequence>
<keyword evidence="1" id="KW-1133">Transmembrane helix</keyword>
<dbReference type="AlphaFoldDB" id="A0A162PDA0"/>
<reference evidence="2 3" key="1">
    <citation type="submission" date="2015-09" db="EMBL/GenBank/DDBJ databases">
        <title>Bacillus cereus food isolates.</title>
        <authorList>
            <person name="Boekhorst J."/>
        </authorList>
    </citation>
    <scope>NUCLEOTIDE SEQUENCE [LARGE SCALE GENOMIC DNA]</scope>
    <source>
        <strain evidence="2 3">B4088</strain>
    </source>
</reference>
<proteinExistence type="predicted"/>
<evidence type="ECO:0000313" key="2">
    <source>
        <dbReference type="EMBL" id="KZD71212.1"/>
    </source>
</evidence>
<accession>A0A162PDA0</accession>
<dbReference type="EMBL" id="LJKE01000020">
    <property type="protein sequence ID" value="KZD71212.1"/>
    <property type="molecule type" value="Genomic_DNA"/>
</dbReference>
<protein>
    <submittedName>
        <fullName evidence="2">Uncharacterized protein</fullName>
    </submittedName>
</protein>
<name>A0A162PDA0_BACCE</name>
<keyword evidence="1" id="KW-0812">Transmembrane</keyword>
<organism evidence="2 3">
    <name type="scientific">Bacillus cereus</name>
    <dbReference type="NCBI Taxonomy" id="1396"/>
    <lineage>
        <taxon>Bacteria</taxon>
        <taxon>Bacillati</taxon>
        <taxon>Bacillota</taxon>
        <taxon>Bacilli</taxon>
        <taxon>Bacillales</taxon>
        <taxon>Bacillaceae</taxon>
        <taxon>Bacillus</taxon>
        <taxon>Bacillus cereus group</taxon>
    </lineage>
</organism>
<feature type="transmembrane region" description="Helical" evidence="1">
    <location>
        <begin position="12"/>
        <end position="28"/>
    </location>
</feature>